<keyword evidence="1" id="KW-1133">Transmembrane helix</keyword>
<organism evidence="2 3">
    <name type="scientific">Desulfocucumis palustris</name>
    <dbReference type="NCBI Taxonomy" id="1898651"/>
    <lineage>
        <taxon>Bacteria</taxon>
        <taxon>Bacillati</taxon>
        <taxon>Bacillota</taxon>
        <taxon>Clostridia</taxon>
        <taxon>Eubacteriales</taxon>
        <taxon>Desulfocucumaceae</taxon>
        <taxon>Desulfocucumis</taxon>
    </lineage>
</organism>
<keyword evidence="1" id="KW-0812">Transmembrane</keyword>
<dbReference type="PANTHER" id="PTHR34821">
    <property type="entry name" value="INNER MEMBRANE PROTEIN YDCZ"/>
    <property type="match status" value="1"/>
</dbReference>
<proteinExistence type="predicted"/>
<dbReference type="Proteomes" id="UP000239549">
    <property type="component" value="Unassembled WGS sequence"/>
</dbReference>
<comment type="caution">
    <text evidence="2">The sequence shown here is derived from an EMBL/GenBank/DDBJ whole genome shotgun (WGS) entry which is preliminary data.</text>
</comment>
<accession>A0A2L2XAY8</accession>
<protein>
    <submittedName>
        <fullName evidence="2">Membrane protein</fullName>
    </submittedName>
</protein>
<dbReference type="GO" id="GO:0005886">
    <property type="term" value="C:plasma membrane"/>
    <property type="evidence" value="ECO:0007669"/>
    <property type="project" value="TreeGrafter"/>
</dbReference>
<evidence type="ECO:0000313" key="3">
    <source>
        <dbReference type="Proteomes" id="UP000239549"/>
    </source>
</evidence>
<feature type="transmembrane region" description="Helical" evidence="1">
    <location>
        <begin position="128"/>
        <end position="148"/>
    </location>
</feature>
<feature type="transmembrane region" description="Helical" evidence="1">
    <location>
        <begin position="73"/>
        <end position="90"/>
    </location>
</feature>
<dbReference type="PANTHER" id="PTHR34821:SF2">
    <property type="entry name" value="INNER MEMBRANE PROTEIN YDCZ"/>
    <property type="match status" value="1"/>
</dbReference>
<feature type="transmembrane region" description="Helical" evidence="1">
    <location>
        <begin position="41"/>
        <end position="61"/>
    </location>
</feature>
<gene>
    <name evidence="2" type="ORF">DCCM_1029</name>
</gene>
<feature type="transmembrane region" description="Helical" evidence="1">
    <location>
        <begin position="96"/>
        <end position="116"/>
    </location>
</feature>
<dbReference type="EMBL" id="BFAV01000060">
    <property type="protein sequence ID" value="GBF32833.1"/>
    <property type="molecule type" value="Genomic_DNA"/>
</dbReference>
<dbReference type="InterPro" id="IPR006750">
    <property type="entry name" value="YdcZ"/>
</dbReference>
<reference evidence="3" key="1">
    <citation type="submission" date="2018-02" db="EMBL/GenBank/DDBJ databases">
        <title>Genome sequence of Desulfocucumis palustris strain NAW-5.</title>
        <authorList>
            <person name="Watanabe M."/>
            <person name="Kojima H."/>
            <person name="Fukui M."/>
        </authorList>
    </citation>
    <scope>NUCLEOTIDE SEQUENCE [LARGE SCALE GENOMIC DNA]</scope>
    <source>
        <strain evidence="3">NAW-5</strain>
    </source>
</reference>
<dbReference type="Pfam" id="PF04657">
    <property type="entry name" value="DMT_YdcZ"/>
    <property type="match status" value="1"/>
</dbReference>
<evidence type="ECO:0000313" key="2">
    <source>
        <dbReference type="EMBL" id="GBF32833.1"/>
    </source>
</evidence>
<sequence>MQLSVKLLALLIAAFAGVTMAVQGTMNSALSKTLGLLETTFVVNLVGLILLVLLLFVFRMGDGSLAAFGQAPWYLYLGGILGVIITYGVIKSIPKVGVAPATTAIILGQVLTAGLIDHLGLFGMNKLPFNWCRVAGTLLMAGGAWLILRK</sequence>
<keyword evidence="3" id="KW-1185">Reference proteome</keyword>
<evidence type="ECO:0000256" key="1">
    <source>
        <dbReference type="SAM" id="Phobius"/>
    </source>
</evidence>
<keyword evidence="1" id="KW-0472">Membrane</keyword>
<name>A0A2L2XAY8_9FIRM</name>
<dbReference type="AlphaFoldDB" id="A0A2L2XAY8"/>